<sequence>MHTNQITKERVFSELRKCMDPEIPVNVVDLGLIYNVDVSEKNNVDIKMTMTTRGCPLHDTLVKDVKRYINTIEGVGSINVEVVWDPPWSIDKMNPAVRDKLGFGKPALRFQIDYEQYKPQKSGKAVKQEDGSLALVNEREQGFMVNQNIIEFWDSCNGNRTINQLADDFSQKLNLPRQQVEQEVVQLIQQLLEAELLVPPPTKT</sequence>
<gene>
    <name evidence="2" type="primary">paaD</name>
    <name evidence="2" type="ORF">NFRAN_2767</name>
</gene>
<evidence type="ECO:0000259" key="1">
    <source>
        <dbReference type="Pfam" id="PF01883"/>
    </source>
</evidence>
<organism evidence="2 3">
    <name type="scientific">Candidatus Nitrosocosmicus franklandianus</name>
    <dbReference type="NCBI Taxonomy" id="1798806"/>
    <lineage>
        <taxon>Archaea</taxon>
        <taxon>Nitrososphaerota</taxon>
        <taxon>Nitrososphaeria</taxon>
        <taxon>Nitrososphaerales</taxon>
        <taxon>Nitrososphaeraceae</taxon>
        <taxon>Candidatus Nitrosocosmicus</taxon>
    </lineage>
</organism>
<dbReference type="Gene3D" id="1.10.10.1150">
    <property type="entry name" value="Coenzyme PQQ synthesis protein D (PqqD)"/>
    <property type="match status" value="1"/>
</dbReference>
<dbReference type="InterPro" id="IPR008792">
    <property type="entry name" value="PQQD"/>
</dbReference>
<accession>A0A484IG03</accession>
<dbReference type="SUPFAM" id="SSF117916">
    <property type="entry name" value="Fe-S cluster assembly (FSCA) domain-like"/>
    <property type="match status" value="1"/>
</dbReference>
<dbReference type="EMBL" id="LR216287">
    <property type="protein sequence ID" value="VFJ15090.1"/>
    <property type="molecule type" value="Genomic_DNA"/>
</dbReference>
<feature type="domain" description="MIP18 family-like" evidence="1">
    <location>
        <begin position="8"/>
        <end position="80"/>
    </location>
</feature>
<dbReference type="CDD" id="cd00371">
    <property type="entry name" value="HMA"/>
    <property type="match status" value="1"/>
</dbReference>
<dbReference type="AlphaFoldDB" id="A0A484IG03"/>
<evidence type="ECO:0000313" key="2">
    <source>
        <dbReference type="EMBL" id="VFJ15090.1"/>
    </source>
</evidence>
<dbReference type="Pfam" id="PF05402">
    <property type="entry name" value="PqqD"/>
    <property type="match status" value="1"/>
</dbReference>
<dbReference type="PANTHER" id="PTHR42831">
    <property type="entry name" value="FE-S PROTEIN MATURATION AUXILIARY FACTOR YITW"/>
    <property type="match status" value="1"/>
</dbReference>
<dbReference type="RefSeq" id="WP_232038011.1">
    <property type="nucleotide sequence ID" value="NZ_LR216287.1"/>
</dbReference>
<protein>
    <submittedName>
        <fullName evidence="2">Putative 1,2-phenylacetyl-CoA epoxidase, subunit D</fullName>
    </submittedName>
</protein>
<dbReference type="InterPro" id="IPR052339">
    <property type="entry name" value="Fe-S_Maturation_MIP18"/>
</dbReference>
<dbReference type="GO" id="GO:0046872">
    <property type="term" value="F:metal ion binding"/>
    <property type="evidence" value="ECO:0007669"/>
    <property type="project" value="InterPro"/>
</dbReference>
<dbReference type="Gene3D" id="3.30.300.130">
    <property type="entry name" value="Fe-S cluster assembly (FSCA)"/>
    <property type="match status" value="1"/>
</dbReference>
<reference evidence="2 3" key="1">
    <citation type="submission" date="2019-02" db="EMBL/GenBank/DDBJ databases">
        <authorList>
            <person name="Lehtovirta-Morley E L."/>
        </authorList>
    </citation>
    <scope>NUCLEOTIDE SEQUENCE [LARGE SCALE GENOMIC DNA]</scope>
    <source>
        <strain evidence="2">NFRAN1</strain>
    </source>
</reference>
<dbReference type="KEGG" id="nfn:NFRAN_2767"/>
<keyword evidence="3" id="KW-1185">Reference proteome</keyword>
<dbReference type="InterPro" id="IPR002744">
    <property type="entry name" value="MIP18-like"/>
</dbReference>
<dbReference type="GeneID" id="39421910"/>
<evidence type="ECO:0000313" key="3">
    <source>
        <dbReference type="Proteomes" id="UP000294299"/>
    </source>
</evidence>
<dbReference type="InterPro" id="IPR034904">
    <property type="entry name" value="FSCA_dom_sf"/>
</dbReference>
<dbReference type="InterPro" id="IPR006121">
    <property type="entry name" value="HMA_dom"/>
</dbReference>
<name>A0A484IG03_9ARCH</name>
<dbReference type="PANTHER" id="PTHR42831:SF1">
    <property type="entry name" value="FE-S PROTEIN MATURATION AUXILIARY FACTOR YITW"/>
    <property type="match status" value="1"/>
</dbReference>
<dbReference type="Pfam" id="PF01883">
    <property type="entry name" value="FeS_assembly_P"/>
    <property type="match status" value="1"/>
</dbReference>
<dbReference type="InterPro" id="IPR041881">
    <property type="entry name" value="PqqD_sf"/>
</dbReference>
<dbReference type="Proteomes" id="UP000294299">
    <property type="component" value="Chromosome NFRAN"/>
</dbReference>
<proteinExistence type="predicted"/>